<keyword evidence="3" id="KW-1185">Reference proteome</keyword>
<dbReference type="AlphaFoldDB" id="A0A507QKP4"/>
<dbReference type="OrthoDB" id="5366688at2759"/>
<evidence type="ECO:0000313" key="3">
    <source>
        <dbReference type="Proteomes" id="UP000319663"/>
    </source>
</evidence>
<feature type="transmembrane region" description="Helical" evidence="1">
    <location>
        <begin position="159"/>
        <end position="182"/>
    </location>
</feature>
<gene>
    <name evidence="2" type="ORF">MPDQ_002373</name>
</gene>
<keyword evidence="1" id="KW-1133">Transmembrane helix</keyword>
<keyword evidence="1" id="KW-0812">Transmembrane</keyword>
<evidence type="ECO:0000313" key="2">
    <source>
        <dbReference type="EMBL" id="TQB69078.1"/>
    </source>
</evidence>
<accession>A0A507QKP4</accession>
<evidence type="ECO:0008006" key="4">
    <source>
        <dbReference type="Google" id="ProtNLM"/>
    </source>
</evidence>
<dbReference type="EMBL" id="VIFY01000173">
    <property type="protein sequence ID" value="TQB69078.1"/>
    <property type="molecule type" value="Genomic_DNA"/>
</dbReference>
<organism evidence="2 3">
    <name type="scientific">Monascus purpureus</name>
    <name type="common">Red mold</name>
    <name type="synonym">Monascus anka</name>
    <dbReference type="NCBI Taxonomy" id="5098"/>
    <lineage>
        <taxon>Eukaryota</taxon>
        <taxon>Fungi</taxon>
        <taxon>Dikarya</taxon>
        <taxon>Ascomycota</taxon>
        <taxon>Pezizomycotina</taxon>
        <taxon>Eurotiomycetes</taxon>
        <taxon>Eurotiomycetidae</taxon>
        <taxon>Eurotiales</taxon>
        <taxon>Aspergillaceae</taxon>
        <taxon>Monascus</taxon>
    </lineage>
</organism>
<evidence type="ECO:0000256" key="1">
    <source>
        <dbReference type="SAM" id="Phobius"/>
    </source>
</evidence>
<reference evidence="2 3" key="1">
    <citation type="submission" date="2019-06" db="EMBL/GenBank/DDBJ databases">
        <title>Wine fermentation using esterase from Monascus purpureus.</title>
        <authorList>
            <person name="Geng C."/>
            <person name="Zhang Y."/>
        </authorList>
    </citation>
    <scope>NUCLEOTIDE SEQUENCE [LARGE SCALE GENOMIC DNA]</scope>
    <source>
        <strain evidence="2">HQ1</strain>
    </source>
</reference>
<protein>
    <recommendedName>
        <fullName evidence="4">MARVEL domain-containing protein</fullName>
    </recommendedName>
</protein>
<feature type="transmembrane region" description="Helical" evidence="1">
    <location>
        <begin position="48"/>
        <end position="70"/>
    </location>
</feature>
<feature type="transmembrane region" description="Helical" evidence="1">
    <location>
        <begin position="77"/>
        <end position="98"/>
    </location>
</feature>
<name>A0A507QKP4_MONPU</name>
<proteinExistence type="predicted"/>
<keyword evidence="1" id="KW-0472">Membrane</keyword>
<dbReference type="Proteomes" id="UP000319663">
    <property type="component" value="Unassembled WGS sequence"/>
</dbReference>
<feature type="transmembrane region" description="Helical" evidence="1">
    <location>
        <begin position="12"/>
        <end position="36"/>
    </location>
</feature>
<comment type="caution">
    <text evidence="2">The sequence shown here is derived from an EMBL/GenBank/DDBJ whole genome shotgun (WGS) entry which is preliminary data.</text>
</comment>
<sequence>MQTPQYGALGAALQLARVFQMCSLIAIIGMTANFISEIVSNDLTPPDVLIGTISIACTVIIYCIITSILYLDDILPFLATAIMDTLCLVAVIVVAVIVGKPLSYLKCSEIGNEAAASSKTSAYAFTRNLDSVVDQISGKVVKYVNWIGMSRAVCLETKAIWGLTIALCILFFFSAICSICLWRQKKRAGAQKLDG</sequence>